<gene>
    <name evidence="3" type="ORF">BaRGS_00037078</name>
</gene>
<dbReference type="PANTHER" id="PTHR23334">
    <property type="entry name" value="CCAAT/ENHANCER BINDING PROTEIN"/>
    <property type="match status" value="1"/>
</dbReference>
<dbReference type="SUPFAM" id="SSF57959">
    <property type="entry name" value="Leucine zipper domain"/>
    <property type="match status" value="1"/>
</dbReference>
<dbReference type="EMBL" id="JACVVK020000544">
    <property type="protein sequence ID" value="KAK7466811.1"/>
    <property type="molecule type" value="Genomic_DNA"/>
</dbReference>
<dbReference type="PROSITE" id="PS50217">
    <property type="entry name" value="BZIP"/>
    <property type="match status" value="1"/>
</dbReference>
<evidence type="ECO:0000313" key="3">
    <source>
        <dbReference type="EMBL" id="KAK7466811.1"/>
    </source>
</evidence>
<dbReference type="InterPro" id="IPR046347">
    <property type="entry name" value="bZIP_sf"/>
</dbReference>
<comment type="caution">
    <text evidence="3">The sequence shown here is derived from an EMBL/GenBank/DDBJ whole genome shotgun (WGS) entry which is preliminary data.</text>
</comment>
<dbReference type="Proteomes" id="UP001519460">
    <property type="component" value="Unassembled WGS sequence"/>
</dbReference>
<proteinExistence type="predicted"/>
<sequence length="297" mass="32826">MFEAENDFGFVPGFEEFPFDGGVPSSLDQLVDWLDIEGGEARDGTSAPHDIQHFREAGDSAELTSNLTAVQPALTKATGHDFSVENFDPDLDLLGDLHGFGDPLGDASMDSFTDLTALLGGNTFLDEDGATTITNFLGEPELESKGSKKSLKRTLEEVEVTPEISFIPTTVVDKSPSHDHDYVAKRPRMSTLIEEASVEEAEEEEESVFLPPAFTPLPSTSQTTSAPLKDKYRNRREKNNIASKRSRDTRKRKFADMEAEADRLQTENARLETRIVELERLAKQMKEILVAKMAGKA</sequence>
<dbReference type="CDD" id="cd14686">
    <property type="entry name" value="bZIP"/>
    <property type="match status" value="1"/>
</dbReference>
<reference evidence="3 4" key="1">
    <citation type="journal article" date="2023" name="Sci. Data">
        <title>Genome assembly of the Korean intertidal mud-creeper Batillaria attramentaria.</title>
        <authorList>
            <person name="Patra A.K."/>
            <person name="Ho P.T."/>
            <person name="Jun S."/>
            <person name="Lee S.J."/>
            <person name="Kim Y."/>
            <person name="Won Y.J."/>
        </authorList>
    </citation>
    <scope>NUCLEOTIDE SEQUENCE [LARGE SCALE GENOMIC DNA]</scope>
    <source>
        <strain evidence="3">Wonlab-2016</strain>
    </source>
</reference>
<feature type="domain" description="BZIP" evidence="2">
    <location>
        <begin position="229"/>
        <end position="292"/>
    </location>
</feature>
<dbReference type="Gene3D" id="1.20.5.170">
    <property type="match status" value="1"/>
</dbReference>
<dbReference type="PANTHER" id="PTHR23334:SF20">
    <property type="entry name" value="BASIC LEUCINE ZIPPER 24"/>
    <property type="match status" value="1"/>
</dbReference>
<evidence type="ECO:0000259" key="2">
    <source>
        <dbReference type="PROSITE" id="PS50217"/>
    </source>
</evidence>
<dbReference type="SMART" id="SM00338">
    <property type="entry name" value="BRLZ"/>
    <property type="match status" value="1"/>
</dbReference>
<dbReference type="AlphaFoldDB" id="A0ABD0J9R3"/>
<dbReference type="InterPro" id="IPR031106">
    <property type="entry name" value="C/EBP"/>
</dbReference>
<dbReference type="Pfam" id="PF07716">
    <property type="entry name" value="bZIP_2"/>
    <property type="match status" value="1"/>
</dbReference>
<feature type="region of interest" description="Disordered" evidence="1">
    <location>
        <begin position="213"/>
        <end position="259"/>
    </location>
</feature>
<evidence type="ECO:0000313" key="4">
    <source>
        <dbReference type="Proteomes" id="UP001519460"/>
    </source>
</evidence>
<accession>A0ABD0J9R3</accession>
<dbReference type="InterPro" id="IPR004827">
    <property type="entry name" value="bZIP"/>
</dbReference>
<name>A0ABD0J9R3_9CAEN</name>
<feature type="compositionally biased region" description="Polar residues" evidence="1">
    <location>
        <begin position="217"/>
        <end position="226"/>
    </location>
</feature>
<keyword evidence="4" id="KW-1185">Reference proteome</keyword>
<organism evidence="3 4">
    <name type="scientific">Batillaria attramentaria</name>
    <dbReference type="NCBI Taxonomy" id="370345"/>
    <lineage>
        <taxon>Eukaryota</taxon>
        <taxon>Metazoa</taxon>
        <taxon>Spiralia</taxon>
        <taxon>Lophotrochozoa</taxon>
        <taxon>Mollusca</taxon>
        <taxon>Gastropoda</taxon>
        <taxon>Caenogastropoda</taxon>
        <taxon>Sorbeoconcha</taxon>
        <taxon>Cerithioidea</taxon>
        <taxon>Batillariidae</taxon>
        <taxon>Batillaria</taxon>
    </lineage>
</organism>
<evidence type="ECO:0000256" key="1">
    <source>
        <dbReference type="SAM" id="MobiDB-lite"/>
    </source>
</evidence>
<protein>
    <recommendedName>
        <fullName evidence="2">BZIP domain-containing protein</fullName>
    </recommendedName>
</protein>